<evidence type="ECO:0000313" key="2">
    <source>
        <dbReference type="Proteomes" id="UP000716291"/>
    </source>
</evidence>
<keyword evidence="2" id="KW-1185">Reference proteome</keyword>
<dbReference type="AlphaFoldDB" id="A0A9P7BM82"/>
<proteinExistence type="predicted"/>
<organism evidence="1 2">
    <name type="scientific">Rhizopus oryzae</name>
    <name type="common">Mucormycosis agent</name>
    <name type="synonym">Rhizopus arrhizus var. delemar</name>
    <dbReference type="NCBI Taxonomy" id="64495"/>
    <lineage>
        <taxon>Eukaryota</taxon>
        <taxon>Fungi</taxon>
        <taxon>Fungi incertae sedis</taxon>
        <taxon>Mucoromycota</taxon>
        <taxon>Mucoromycotina</taxon>
        <taxon>Mucoromycetes</taxon>
        <taxon>Mucorales</taxon>
        <taxon>Mucorineae</taxon>
        <taxon>Rhizopodaceae</taxon>
        <taxon>Rhizopus</taxon>
    </lineage>
</organism>
<sequence length="182" mass="21207">MTDRVSILQANFLKRSTNLPDGKLLQKLLHQQSATSRSHWNHLAKGPLWQRCVPLLDSLDNKNFMQLYRQFLQDYPTSFCTGPNIKLLFACCTSLTQGPILWLPMIRRERSRVLRWRLGRLPDGKPKPWLYHPNNGFARAYSIKCHDMHRCLQLPISVKDLVSFILNKFPPKKLRSSHETSA</sequence>
<accession>A0A9P7BM82</accession>
<reference evidence="1" key="1">
    <citation type="journal article" date="2020" name="Microb. Genom.">
        <title>Genetic diversity of clinical and environmental Mucorales isolates obtained from an investigation of mucormycosis cases among solid organ transplant recipients.</title>
        <authorList>
            <person name="Nguyen M.H."/>
            <person name="Kaul D."/>
            <person name="Muto C."/>
            <person name="Cheng S.J."/>
            <person name="Richter R.A."/>
            <person name="Bruno V.M."/>
            <person name="Liu G."/>
            <person name="Beyhan S."/>
            <person name="Sundermann A.J."/>
            <person name="Mounaud S."/>
            <person name="Pasculle A.W."/>
            <person name="Nierman W.C."/>
            <person name="Driscoll E."/>
            <person name="Cumbie R."/>
            <person name="Clancy C.J."/>
            <person name="Dupont C.L."/>
        </authorList>
    </citation>
    <scope>NUCLEOTIDE SEQUENCE</scope>
    <source>
        <strain evidence="1">GL11</strain>
    </source>
</reference>
<dbReference type="Proteomes" id="UP000716291">
    <property type="component" value="Unassembled WGS sequence"/>
</dbReference>
<protein>
    <submittedName>
        <fullName evidence="1">Uncharacterized protein</fullName>
    </submittedName>
</protein>
<gene>
    <name evidence="1" type="ORF">G6F64_010967</name>
</gene>
<dbReference type="EMBL" id="JAANQT010002461">
    <property type="protein sequence ID" value="KAG1302390.1"/>
    <property type="molecule type" value="Genomic_DNA"/>
</dbReference>
<evidence type="ECO:0000313" key="1">
    <source>
        <dbReference type="EMBL" id="KAG1302390.1"/>
    </source>
</evidence>
<comment type="caution">
    <text evidence="1">The sequence shown here is derived from an EMBL/GenBank/DDBJ whole genome shotgun (WGS) entry which is preliminary data.</text>
</comment>
<name>A0A9P7BM82_RHIOR</name>